<feature type="domain" description="Histidine kinase" evidence="13">
    <location>
        <begin position="228"/>
        <end position="435"/>
    </location>
</feature>
<dbReference type="SMART" id="SM00387">
    <property type="entry name" value="HATPase_c"/>
    <property type="match status" value="1"/>
</dbReference>
<evidence type="ECO:0000256" key="3">
    <source>
        <dbReference type="ARBA" id="ARBA00012438"/>
    </source>
</evidence>
<dbReference type="RefSeq" id="WP_204049359.1">
    <property type="nucleotide sequence ID" value="NZ_BOOF01000018.1"/>
</dbReference>
<evidence type="ECO:0000256" key="11">
    <source>
        <dbReference type="SAM" id="MobiDB-lite"/>
    </source>
</evidence>
<dbReference type="EMBL" id="BOOF01000018">
    <property type="protein sequence ID" value="GIH62744.1"/>
    <property type="molecule type" value="Genomic_DNA"/>
</dbReference>
<dbReference type="InterPro" id="IPR003594">
    <property type="entry name" value="HATPase_dom"/>
</dbReference>
<dbReference type="InterPro" id="IPR005467">
    <property type="entry name" value="His_kinase_dom"/>
</dbReference>
<dbReference type="InterPro" id="IPR036097">
    <property type="entry name" value="HisK_dim/P_sf"/>
</dbReference>
<dbReference type="PANTHER" id="PTHR45436">
    <property type="entry name" value="SENSOR HISTIDINE KINASE YKOH"/>
    <property type="match status" value="1"/>
</dbReference>
<accession>A0ABQ4GMZ1</accession>
<keyword evidence="9" id="KW-0902">Two-component regulatory system</keyword>
<dbReference type="Proteomes" id="UP000660454">
    <property type="component" value="Unassembled WGS sequence"/>
</dbReference>
<evidence type="ECO:0000259" key="13">
    <source>
        <dbReference type="PROSITE" id="PS50109"/>
    </source>
</evidence>
<comment type="subcellular location">
    <subcellularLocation>
        <location evidence="2">Cell membrane</location>
    </subcellularLocation>
</comment>
<dbReference type="InterPro" id="IPR003660">
    <property type="entry name" value="HAMP_dom"/>
</dbReference>
<dbReference type="Gene3D" id="6.10.340.10">
    <property type="match status" value="1"/>
</dbReference>
<dbReference type="Pfam" id="PF00512">
    <property type="entry name" value="HisKA"/>
    <property type="match status" value="1"/>
</dbReference>
<name>A0ABQ4GMZ1_9ACTN</name>
<dbReference type="InterPro" id="IPR036890">
    <property type="entry name" value="HATPase_C_sf"/>
</dbReference>
<feature type="region of interest" description="Disordered" evidence="11">
    <location>
        <begin position="437"/>
        <end position="462"/>
    </location>
</feature>
<evidence type="ECO:0000256" key="7">
    <source>
        <dbReference type="ARBA" id="ARBA00022777"/>
    </source>
</evidence>
<dbReference type="SMART" id="SM00388">
    <property type="entry name" value="HisKA"/>
    <property type="match status" value="1"/>
</dbReference>
<dbReference type="SUPFAM" id="SSF55874">
    <property type="entry name" value="ATPase domain of HSP90 chaperone/DNA topoisomerase II/histidine kinase"/>
    <property type="match status" value="1"/>
</dbReference>
<evidence type="ECO:0000313" key="16">
    <source>
        <dbReference type="Proteomes" id="UP000660454"/>
    </source>
</evidence>
<dbReference type="Gene3D" id="1.10.287.130">
    <property type="match status" value="1"/>
</dbReference>
<dbReference type="SUPFAM" id="SSF158472">
    <property type="entry name" value="HAMP domain-like"/>
    <property type="match status" value="1"/>
</dbReference>
<keyword evidence="7" id="KW-0418">Kinase</keyword>
<organism evidence="15 16">
    <name type="scientific">Microbispora siamensis</name>
    <dbReference type="NCBI Taxonomy" id="564413"/>
    <lineage>
        <taxon>Bacteria</taxon>
        <taxon>Bacillati</taxon>
        <taxon>Actinomycetota</taxon>
        <taxon>Actinomycetes</taxon>
        <taxon>Streptosporangiales</taxon>
        <taxon>Streptosporangiaceae</taxon>
        <taxon>Microbispora</taxon>
    </lineage>
</organism>
<evidence type="ECO:0000313" key="15">
    <source>
        <dbReference type="EMBL" id="GIH62744.1"/>
    </source>
</evidence>
<dbReference type="SUPFAM" id="SSF47384">
    <property type="entry name" value="Homodimeric domain of signal transducing histidine kinase"/>
    <property type="match status" value="1"/>
</dbReference>
<evidence type="ECO:0000256" key="12">
    <source>
        <dbReference type="SAM" id="Phobius"/>
    </source>
</evidence>
<dbReference type="CDD" id="cd06225">
    <property type="entry name" value="HAMP"/>
    <property type="match status" value="1"/>
</dbReference>
<dbReference type="InterPro" id="IPR003661">
    <property type="entry name" value="HisK_dim/P_dom"/>
</dbReference>
<comment type="catalytic activity">
    <reaction evidence="1">
        <text>ATP + protein L-histidine = ADP + protein N-phospho-L-histidine.</text>
        <dbReference type="EC" id="2.7.13.3"/>
    </reaction>
</comment>
<evidence type="ECO:0000256" key="6">
    <source>
        <dbReference type="ARBA" id="ARBA00022692"/>
    </source>
</evidence>
<feature type="domain" description="HAMP" evidence="14">
    <location>
        <begin position="167"/>
        <end position="220"/>
    </location>
</feature>
<dbReference type="InterPro" id="IPR050428">
    <property type="entry name" value="TCS_sensor_his_kinase"/>
</dbReference>
<keyword evidence="5" id="KW-0808">Transferase</keyword>
<gene>
    <name evidence="15" type="ORF">Msi02_35610</name>
</gene>
<evidence type="ECO:0000256" key="1">
    <source>
        <dbReference type="ARBA" id="ARBA00000085"/>
    </source>
</evidence>
<evidence type="ECO:0000256" key="9">
    <source>
        <dbReference type="ARBA" id="ARBA00023012"/>
    </source>
</evidence>
<dbReference type="InterPro" id="IPR004358">
    <property type="entry name" value="Sig_transdc_His_kin-like_C"/>
</dbReference>
<dbReference type="Gene3D" id="3.30.565.10">
    <property type="entry name" value="Histidine kinase-like ATPase, C-terminal domain"/>
    <property type="match status" value="1"/>
</dbReference>
<dbReference type="Pfam" id="PF00672">
    <property type="entry name" value="HAMP"/>
    <property type="match status" value="1"/>
</dbReference>
<dbReference type="Pfam" id="PF02518">
    <property type="entry name" value="HATPase_c"/>
    <property type="match status" value="1"/>
</dbReference>
<keyword evidence="6 12" id="KW-0812">Transmembrane</keyword>
<dbReference type="PRINTS" id="PR00344">
    <property type="entry name" value="BCTRLSENSOR"/>
</dbReference>
<reference evidence="15 16" key="1">
    <citation type="submission" date="2021-01" db="EMBL/GenBank/DDBJ databases">
        <title>Whole genome shotgun sequence of Microbispora siamensis NBRC 104113.</title>
        <authorList>
            <person name="Komaki H."/>
            <person name="Tamura T."/>
        </authorList>
    </citation>
    <scope>NUCLEOTIDE SEQUENCE [LARGE SCALE GENOMIC DNA]</scope>
    <source>
        <strain evidence="15 16">NBRC 104113</strain>
    </source>
</reference>
<dbReference type="SMART" id="SM00304">
    <property type="entry name" value="HAMP"/>
    <property type="match status" value="1"/>
</dbReference>
<evidence type="ECO:0000259" key="14">
    <source>
        <dbReference type="PROSITE" id="PS50885"/>
    </source>
</evidence>
<dbReference type="PROSITE" id="PS50885">
    <property type="entry name" value="HAMP"/>
    <property type="match status" value="1"/>
</dbReference>
<dbReference type="PANTHER" id="PTHR45436:SF5">
    <property type="entry name" value="SENSOR HISTIDINE KINASE TRCS"/>
    <property type="match status" value="1"/>
</dbReference>
<keyword evidence="10 12" id="KW-0472">Membrane</keyword>
<evidence type="ECO:0000256" key="2">
    <source>
        <dbReference type="ARBA" id="ARBA00004236"/>
    </source>
</evidence>
<keyword evidence="8 12" id="KW-1133">Transmembrane helix</keyword>
<feature type="compositionally biased region" description="Low complexity" evidence="11">
    <location>
        <begin position="437"/>
        <end position="453"/>
    </location>
</feature>
<evidence type="ECO:0000256" key="4">
    <source>
        <dbReference type="ARBA" id="ARBA00022553"/>
    </source>
</evidence>
<comment type="caution">
    <text evidence="15">The sequence shown here is derived from an EMBL/GenBank/DDBJ whole genome shotgun (WGS) entry which is preliminary data.</text>
</comment>
<dbReference type="PROSITE" id="PS50109">
    <property type="entry name" value="HIS_KIN"/>
    <property type="match status" value="1"/>
</dbReference>
<keyword evidence="4" id="KW-0597">Phosphoprotein</keyword>
<evidence type="ECO:0000256" key="10">
    <source>
        <dbReference type="ARBA" id="ARBA00023136"/>
    </source>
</evidence>
<dbReference type="EC" id="2.7.13.3" evidence="3"/>
<protein>
    <recommendedName>
        <fullName evidence="3">histidine kinase</fullName>
        <ecNumber evidence="3">2.7.13.3</ecNumber>
    </recommendedName>
</protein>
<proteinExistence type="predicted"/>
<dbReference type="CDD" id="cd00082">
    <property type="entry name" value="HisKA"/>
    <property type="match status" value="1"/>
</dbReference>
<keyword evidence="16" id="KW-1185">Reference proteome</keyword>
<feature type="transmembrane region" description="Helical" evidence="12">
    <location>
        <begin position="145"/>
        <end position="166"/>
    </location>
</feature>
<evidence type="ECO:0000256" key="5">
    <source>
        <dbReference type="ARBA" id="ARBA00022679"/>
    </source>
</evidence>
<sequence length="462" mass="50516">MGVLALIVLTVIGVSLDLGARGRVQDRAFGETQRVGIAWVSLMRPGRIPQPYPVDHVEFLQLVDSKGRVEAATRAAANRPLSEVRPSVRDRVRYLTECPSEGRCLLVTAMRILPQAADVLWAGEPHFLYAATVQPWILAAHRLEFGILAAVLLVSAIAAWTTWLVVGRTLRPVMAIREQVREATRSDLRLRVPEPPGDDEIAQLARTSNQYLERLEEAVTYQRRFASLASHELRSPVAALRTQLDEALTYPEDVDPRETIRTAMRTTERFQAIIDELLAYTRLTNASTSRPEPLDLIALVRDEVAARSHGTSVTLRATGGPLLVEGVRLHLIGVVNNLLTNAQRHACSRVEVTVERAGDHAVLAVQDDGDGIAPQDRERVFEPFVRLADGRRRDPGGSGLGLAICRETAKAHNGSLTIEDAPRGARFVLRIPVLSGAPDAGTGTAPAQAGSTTERPRTHVPT</sequence>
<evidence type="ECO:0000256" key="8">
    <source>
        <dbReference type="ARBA" id="ARBA00022989"/>
    </source>
</evidence>